<feature type="transmembrane region" description="Helical" evidence="1">
    <location>
        <begin position="12"/>
        <end position="30"/>
    </location>
</feature>
<evidence type="ECO:0000256" key="1">
    <source>
        <dbReference type="SAM" id="Phobius"/>
    </source>
</evidence>
<sequence length="120" mass="13240">MRFHGAVFPSRTLFFFLFPVSGMILVRCFYDFVKSIVYLCDLLRSADGCCSQSQPHVAAEIKRGSSCSKKGVLEIEANRGETECSSAVLFTQPSAQIPAVWFAVKLPLSTMATIVNSSRH</sequence>
<name>A0AAD9HSE5_9PEZI</name>
<protein>
    <submittedName>
        <fullName evidence="2">Uncharacterized protein</fullName>
    </submittedName>
</protein>
<evidence type="ECO:0000313" key="3">
    <source>
        <dbReference type="Proteomes" id="UP001232148"/>
    </source>
</evidence>
<keyword evidence="3" id="KW-1185">Reference proteome</keyword>
<accession>A0AAD9HSE5</accession>
<reference evidence="2" key="1">
    <citation type="submission" date="2021-06" db="EMBL/GenBank/DDBJ databases">
        <title>Comparative genomics, transcriptomics and evolutionary studies reveal genomic signatures of adaptation to plant cell wall in hemibiotrophic fungi.</title>
        <authorList>
            <consortium name="DOE Joint Genome Institute"/>
            <person name="Baroncelli R."/>
            <person name="Diaz J.F."/>
            <person name="Benocci T."/>
            <person name="Peng M."/>
            <person name="Battaglia E."/>
            <person name="Haridas S."/>
            <person name="Andreopoulos W."/>
            <person name="Labutti K."/>
            <person name="Pangilinan J."/>
            <person name="Floch G.L."/>
            <person name="Makela M.R."/>
            <person name="Henrissat B."/>
            <person name="Grigoriev I.V."/>
            <person name="Crouch J.A."/>
            <person name="De Vries R.P."/>
            <person name="Sukno S.A."/>
            <person name="Thon M.R."/>
        </authorList>
    </citation>
    <scope>NUCLEOTIDE SEQUENCE</scope>
    <source>
        <strain evidence="2">MAFF235873</strain>
    </source>
</reference>
<keyword evidence="1" id="KW-0812">Transmembrane</keyword>
<organism evidence="2 3">
    <name type="scientific">Colletotrichum zoysiae</name>
    <dbReference type="NCBI Taxonomy" id="1216348"/>
    <lineage>
        <taxon>Eukaryota</taxon>
        <taxon>Fungi</taxon>
        <taxon>Dikarya</taxon>
        <taxon>Ascomycota</taxon>
        <taxon>Pezizomycotina</taxon>
        <taxon>Sordariomycetes</taxon>
        <taxon>Hypocreomycetidae</taxon>
        <taxon>Glomerellales</taxon>
        <taxon>Glomerellaceae</taxon>
        <taxon>Colletotrichum</taxon>
        <taxon>Colletotrichum graminicola species complex</taxon>
    </lineage>
</organism>
<dbReference type="AlphaFoldDB" id="A0AAD9HSE5"/>
<comment type="caution">
    <text evidence="2">The sequence shown here is derived from an EMBL/GenBank/DDBJ whole genome shotgun (WGS) entry which is preliminary data.</text>
</comment>
<keyword evidence="1" id="KW-1133">Transmembrane helix</keyword>
<gene>
    <name evidence="2" type="ORF">LX32DRAFT_420340</name>
</gene>
<dbReference type="Proteomes" id="UP001232148">
    <property type="component" value="Unassembled WGS sequence"/>
</dbReference>
<keyword evidence="1" id="KW-0472">Membrane</keyword>
<dbReference type="EMBL" id="MU842815">
    <property type="protein sequence ID" value="KAK2034345.1"/>
    <property type="molecule type" value="Genomic_DNA"/>
</dbReference>
<proteinExistence type="predicted"/>
<evidence type="ECO:0000313" key="2">
    <source>
        <dbReference type="EMBL" id="KAK2034345.1"/>
    </source>
</evidence>